<dbReference type="GO" id="GO:0016877">
    <property type="term" value="F:ligase activity, forming carbon-sulfur bonds"/>
    <property type="evidence" value="ECO:0007669"/>
    <property type="project" value="UniProtKB-ARBA"/>
</dbReference>
<dbReference type="EMBL" id="FZOR01000005">
    <property type="protein sequence ID" value="SNS48508.1"/>
    <property type="molecule type" value="Genomic_DNA"/>
</dbReference>
<evidence type="ECO:0000313" key="3">
    <source>
        <dbReference type="EMBL" id="SNS48508.1"/>
    </source>
</evidence>
<dbReference type="SUPFAM" id="SSF56801">
    <property type="entry name" value="Acetyl-CoA synthetase-like"/>
    <property type="match status" value="1"/>
</dbReference>
<dbReference type="PROSITE" id="PS00455">
    <property type="entry name" value="AMP_BINDING"/>
    <property type="match status" value="1"/>
</dbReference>
<keyword evidence="4" id="KW-1185">Reference proteome</keyword>
<evidence type="ECO:0000259" key="2">
    <source>
        <dbReference type="Pfam" id="PF13193"/>
    </source>
</evidence>
<proteinExistence type="predicted"/>
<protein>
    <submittedName>
        <fullName evidence="3">Acyl-CoA synthetase (AMP-forming)/AMP-acid ligase II</fullName>
    </submittedName>
</protein>
<keyword evidence="3" id="KW-0436">Ligase</keyword>
<dbReference type="InterPro" id="IPR020845">
    <property type="entry name" value="AMP-binding_CS"/>
</dbReference>
<dbReference type="InterPro" id="IPR042099">
    <property type="entry name" value="ANL_N_sf"/>
</dbReference>
<dbReference type="InterPro" id="IPR025110">
    <property type="entry name" value="AMP-bd_C"/>
</dbReference>
<dbReference type="OrthoDB" id="9803968at2"/>
<sequence>MQVIEFFDRGVLVNPDGVAFVHADGTGALTYAEAADITHRVAAALHRDGAGHGTPVAVLSGNTPQLFPFVLGVLRAGCAWVALNARATPQDLIALLRLVGARALLHSGELADVAGRIRDEVETLDRTVCVDRPEEWLAPPGTRVPLPPLDPEAVAGYFGTGGTTGRPKAVEVPNRAFETMIHAFNAHMPEHDPVHLVAAPMTHAAGTLVFPVLAVGGRNVVHDGVVPGEILASVERNAVTRLFLPPTAIYALLDHPDAARRDMSSLRYFLYGAAPMSVTKLEEAMDVFGPVMAQFYGQTELPMMCAFLSPDEHVAARAEPRLRGRLASCGRPTLVADVAVVDDENAPLPPGEKGEIVVRSSLRMKGYHRAPDQTAAVSLPGDWLATGDVGHFDADGYLYIVDRKRDLIISGGFNVFPSEVEQVLLGHPAVRDCAVIGLPDDKWGERVAAVVELKSGADADPAELIAACRDALGGVRAPKEVIFRELPRSPVGKVLKRELRDGYWHGRDRKV</sequence>
<dbReference type="PANTHER" id="PTHR43767">
    <property type="entry name" value="LONG-CHAIN-FATTY-ACID--COA LIGASE"/>
    <property type="match status" value="1"/>
</dbReference>
<feature type="domain" description="AMP-dependent synthetase/ligase" evidence="1">
    <location>
        <begin position="9"/>
        <end position="368"/>
    </location>
</feature>
<accession>A0A239EW44</accession>
<feature type="domain" description="AMP-binding enzyme C-terminal" evidence="2">
    <location>
        <begin position="419"/>
        <end position="493"/>
    </location>
</feature>
<gene>
    <name evidence="3" type="ORF">SAMN05443665_100515</name>
</gene>
<dbReference type="InterPro" id="IPR050237">
    <property type="entry name" value="ATP-dep_AMP-bd_enzyme"/>
</dbReference>
<dbReference type="InterPro" id="IPR000873">
    <property type="entry name" value="AMP-dep_synth/lig_dom"/>
</dbReference>
<name>A0A239EW44_9ACTN</name>
<dbReference type="AlphaFoldDB" id="A0A239EW44"/>
<evidence type="ECO:0000313" key="4">
    <source>
        <dbReference type="Proteomes" id="UP000198318"/>
    </source>
</evidence>
<dbReference type="Gene3D" id="3.40.50.12780">
    <property type="entry name" value="N-terminal domain of ligase-like"/>
    <property type="match status" value="1"/>
</dbReference>
<dbReference type="Proteomes" id="UP000198318">
    <property type="component" value="Unassembled WGS sequence"/>
</dbReference>
<dbReference type="InterPro" id="IPR045851">
    <property type="entry name" value="AMP-bd_C_sf"/>
</dbReference>
<dbReference type="PANTHER" id="PTHR43767:SF7">
    <property type="entry name" value="MEDIUM_LONG-CHAIN-FATTY-ACID--COA LIGASE FADD8"/>
    <property type="match status" value="1"/>
</dbReference>
<dbReference type="Pfam" id="PF13193">
    <property type="entry name" value="AMP-binding_C"/>
    <property type="match status" value="1"/>
</dbReference>
<dbReference type="RefSeq" id="WP_089325120.1">
    <property type="nucleotide sequence ID" value="NZ_FZOR01000005.1"/>
</dbReference>
<reference evidence="3 4" key="1">
    <citation type="submission" date="2017-06" db="EMBL/GenBank/DDBJ databases">
        <authorList>
            <person name="Kim H.J."/>
            <person name="Triplett B.A."/>
        </authorList>
    </citation>
    <scope>NUCLEOTIDE SEQUENCE [LARGE SCALE GENOMIC DNA]</scope>
    <source>
        <strain evidence="3 4">DSM 44715</strain>
    </source>
</reference>
<dbReference type="Pfam" id="PF00501">
    <property type="entry name" value="AMP-binding"/>
    <property type="match status" value="1"/>
</dbReference>
<evidence type="ECO:0000259" key="1">
    <source>
        <dbReference type="Pfam" id="PF00501"/>
    </source>
</evidence>
<organism evidence="3 4">
    <name type="scientific">Actinomadura meyerae</name>
    <dbReference type="NCBI Taxonomy" id="240840"/>
    <lineage>
        <taxon>Bacteria</taxon>
        <taxon>Bacillati</taxon>
        <taxon>Actinomycetota</taxon>
        <taxon>Actinomycetes</taxon>
        <taxon>Streptosporangiales</taxon>
        <taxon>Thermomonosporaceae</taxon>
        <taxon>Actinomadura</taxon>
    </lineage>
</organism>
<dbReference type="Gene3D" id="3.30.300.30">
    <property type="match status" value="1"/>
</dbReference>